<keyword evidence="1" id="KW-0812">Transmembrane</keyword>
<protein>
    <recommendedName>
        <fullName evidence="4">HTH luxR-type domain-containing protein</fullName>
    </recommendedName>
</protein>
<dbReference type="Proteomes" id="UP000247345">
    <property type="component" value="Unassembled WGS sequence"/>
</dbReference>
<feature type="transmembrane region" description="Helical" evidence="1">
    <location>
        <begin position="323"/>
        <end position="340"/>
    </location>
</feature>
<reference evidence="2 3" key="1">
    <citation type="submission" date="2016-12" db="EMBL/GenBank/DDBJ databases">
        <title>Trade-off between light-utilization and light-protection in marine flavobacteria.</title>
        <authorList>
            <person name="Kumagai Y."/>
            <person name="Yoshizawa S."/>
            <person name="Kogure K."/>
            <person name="Iwasaki W."/>
        </authorList>
    </citation>
    <scope>NUCLEOTIDE SEQUENCE [LARGE SCALE GENOMIC DNA]</scope>
    <source>
        <strain evidence="2 3">KCTC 12100</strain>
    </source>
</reference>
<dbReference type="InterPro" id="IPR016032">
    <property type="entry name" value="Sig_transdc_resp-reg_C-effctor"/>
</dbReference>
<proteinExistence type="predicted"/>
<evidence type="ECO:0000256" key="1">
    <source>
        <dbReference type="SAM" id="Phobius"/>
    </source>
</evidence>
<organism evidence="2 3">
    <name type="scientific">Polaribacter butkevichii</name>
    <dbReference type="NCBI Taxonomy" id="218490"/>
    <lineage>
        <taxon>Bacteria</taxon>
        <taxon>Pseudomonadati</taxon>
        <taxon>Bacteroidota</taxon>
        <taxon>Flavobacteriia</taxon>
        <taxon>Flavobacteriales</taxon>
        <taxon>Flavobacteriaceae</taxon>
    </lineage>
</organism>
<keyword evidence="3" id="KW-1185">Reference proteome</keyword>
<evidence type="ECO:0000313" key="3">
    <source>
        <dbReference type="Proteomes" id="UP000247345"/>
    </source>
</evidence>
<name>A0A2P6CA01_9FLAO</name>
<dbReference type="EMBL" id="MSCK01000001">
    <property type="protein sequence ID" value="PQJ71744.1"/>
    <property type="molecule type" value="Genomic_DNA"/>
</dbReference>
<keyword evidence="1" id="KW-1133">Transmembrane helix</keyword>
<comment type="caution">
    <text evidence="2">The sequence shown here is derived from an EMBL/GenBank/DDBJ whole genome shotgun (WGS) entry which is preliminary data.</text>
</comment>
<evidence type="ECO:0008006" key="4">
    <source>
        <dbReference type="Google" id="ProtNLM"/>
    </source>
</evidence>
<dbReference type="GO" id="GO:0003677">
    <property type="term" value="F:DNA binding"/>
    <property type="evidence" value="ECO:0007669"/>
    <property type="project" value="InterPro"/>
</dbReference>
<dbReference type="SUPFAM" id="SSF46894">
    <property type="entry name" value="C-terminal effector domain of the bipartite response regulators"/>
    <property type="match status" value="1"/>
</dbReference>
<dbReference type="Gene3D" id="1.10.10.10">
    <property type="entry name" value="Winged helix-like DNA-binding domain superfamily/Winged helix DNA-binding domain"/>
    <property type="match status" value="1"/>
</dbReference>
<keyword evidence="1" id="KW-0472">Membrane</keyword>
<gene>
    <name evidence="2" type="ORF">BTO14_00090</name>
</gene>
<sequence>MFFYTQEATEKYLKYLDAANTSVDNSPKIAEKFLDSIPKPLESSINGRIAEYYHLKAVLSSYLSRQAEIYHYNILCLKYAEKEKNYDLAGAASMELFYNMYIVKKDTTALNYLKKSEKYYTIDNNKLGLVDVMQMQAYIKFYNKKYEESNLLILPKLAYYKSIKEDSFYYMYALFILTSNYIYLKDEENVNRYYNHFKELEKDTTISTLLYKIHDVSLNISLTEMCLNNKQLDSVSFYLAKVDRMHSAMNNSDKENHFKNYVAYFDALNDEKSKNNYLDSLKFLHENLIKENIDASFSINESFLESTKILEAETAKKDVNRNWIIFLVSLLVGILTFVIVKYKSVKKMLLDLSKRTNEYSFLQNNHDKLKLKVKGLENYIAELKKEIKTISSITNIDDQKSRIKELHKEIHHSSSVLLDKGEDHLDLINNLNVEFFNQILTKHPELNSSEVIICYYLFMGFKNKEIGAFINTSVRSVESKRYRITNKLGIKEKGVKLVDYLTETFKQTSNFV</sequence>
<dbReference type="OrthoDB" id="1454352at2"/>
<dbReference type="InterPro" id="IPR036388">
    <property type="entry name" value="WH-like_DNA-bd_sf"/>
</dbReference>
<accession>A0A2P6CA01</accession>
<dbReference type="GO" id="GO:0006355">
    <property type="term" value="P:regulation of DNA-templated transcription"/>
    <property type="evidence" value="ECO:0007669"/>
    <property type="project" value="InterPro"/>
</dbReference>
<dbReference type="AlphaFoldDB" id="A0A2P6CA01"/>
<evidence type="ECO:0000313" key="2">
    <source>
        <dbReference type="EMBL" id="PQJ71744.1"/>
    </source>
</evidence>